<dbReference type="OrthoDB" id="10262814at2759"/>
<organism evidence="8 9">
    <name type="scientific">Ostreococcus lucimarinus (strain CCE9901)</name>
    <dbReference type="NCBI Taxonomy" id="436017"/>
    <lineage>
        <taxon>Eukaryota</taxon>
        <taxon>Viridiplantae</taxon>
        <taxon>Chlorophyta</taxon>
        <taxon>Mamiellophyceae</taxon>
        <taxon>Mamiellales</taxon>
        <taxon>Bathycoccaceae</taxon>
        <taxon>Ostreococcus</taxon>
    </lineage>
</organism>
<dbReference type="GO" id="GO:0003697">
    <property type="term" value="F:single-stranded DNA binding"/>
    <property type="evidence" value="ECO:0007669"/>
    <property type="project" value="TreeGrafter"/>
</dbReference>
<dbReference type="SUPFAM" id="SSF47781">
    <property type="entry name" value="RuvA domain 2-like"/>
    <property type="match status" value="1"/>
</dbReference>
<dbReference type="SMR" id="A4RT39"/>
<comment type="similarity">
    <text evidence="2">Belongs to the ERCC1/RAD10/SWI10 family.</text>
</comment>
<evidence type="ECO:0000313" key="8">
    <source>
        <dbReference type="EMBL" id="ABO94435.1"/>
    </source>
</evidence>
<keyword evidence="6" id="KW-0539">Nucleus</keyword>
<dbReference type="Pfam" id="PF14520">
    <property type="entry name" value="HHH_5"/>
    <property type="match status" value="1"/>
</dbReference>
<dbReference type="GO" id="GO:0006302">
    <property type="term" value="P:double-strand break repair"/>
    <property type="evidence" value="ECO:0007669"/>
    <property type="project" value="UniProtKB-ARBA"/>
</dbReference>
<dbReference type="GO" id="GO:0003684">
    <property type="term" value="F:damaged DNA binding"/>
    <property type="evidence" value="ECO:0007669"/>
    <property type="project" value="InterPro"/>
</dbReference>
<dbReference type="PANTHER" id="PTHR12749:SF0">
    <property type="entry name" value="DNA EXCISION REPAIR PROTEIN ERCC-1"/>
    <property type="match status" value="1"/>
</dbReference>
<dbReference type="STRING" id="436017.A4RT39"/>
<dbReference type="GO" id="GO:0000110">
    <property type="term" value="C:nucleotide-excision repair factor 1 complex"/>
    <property type="evidence" value="ECO:0007669"/>
    <property type="project" value="TreeGrafter"/>
</dbReference>
<evidence type="ECO:0000256" key="6">
    <source>
        <dbReference type="ARBA" id="ARBA00023242"/>
    </source>
</evidence>
<dbReference type="Proteomes" id="UP000001568">
    <property type="component" value="Chromosome 2"/>
</dbReference>
<proteinExistence type="inferred from homology"/>
<sequence length="212" mass="23362">MKRPPLSTLLVNVLHKTHPLLALLEVGYRLENIDCDFIYEHTSIVYCTLRLHTLNADLSTQRLKKASSVLANVVVLCLVDSEDSFQALISLNRVCAASNCVLVCVYTLREAISYIHALCAATARKDTSTTMISDVCSILSSIRGINKLDVHALCHNYCSFSDLCKSNARSLSDCPGVGATKAQILRQALQKPIMIDHDPSLNSSREKPRLCT</sequence>
<evidence type="ECO:0000256" key="3">
    <source>
        <dbReference type="ARBA" id="ARBA00022763"/>
    </source>
</evidence>
<gene>
    <name evidence="8" type="primary">ErcC</name>
    <name evidence="8" type="ORF">OSTLU_119485</name>
</gene>
<keyword evidence="9" id="KW-1185">Reference proteome</keyword>
<dbReference type="SUPFAM" id="SSF52980">
    <property type="entry name" value="Restriction endonuclease-like"/>
    <property type="match status" value="1"/>
</dbReference>
<dbReference type="GO" id="GO:0070522">
    <property type="term" value="C:ERCC4-ERCC1 complex"/>
    <property type="evidence" value="ECO:0007669"/>
    <property type="project" value="TreeGrafter"/>
</dbReference>
<comment type="subcellular location">
    <subcellularLocation>
        <location evidence="1">Nucleus</location>
    </subcellularLocation>
</comment>
<name>A4RT39_OSTLU</name>
<dbReference type="Pfam" id="PF03834">
    <property type="entry name" value="Rad10"/>
    <property type="match status" value="1"/>
</dbReference>
<dbReference type="Gene3D" id="3.40.50.10130">
    <property type="match status" value="1"/>
</dbReference>
<dbReference type="AlphaFoldDB" id="A4RT39"/>
<dbReference type="InterPro" id="IPR010994">
    <property type="entry name" value="RuvA_2-like"/>
</dbReference>
<keyword evidence="5" id="KW-0234">DNA repair</keyword>
<dbReference type="HOGENOM" id="CLU_1301508_0_0_1"/>
<protein>
    <submittedName>
        <fullName evidence="8">NA excision repair protein ERCC-1-like protein</fullName>
    </submittedName>
</protein>
<reference evidence="8 9" key="1">
    <citation type="journal article" date="2007" name="Proc. Natl. Acad. Sci. U.S.A.">
        <title>The tiny eukaryote Ostreococcus provides genomic insights into the paradox of plankton speciation.</title>
        <authorList>
            <person name="Palenik B."/>
            <person name="Grimwood J."/>
            <person name="Aerts A."/>
            <person name="Rouze P."/>
            <person name="Salamov A."/>
            <person name="Putnam N."/>
            <person name="Dupont C."/>
            <person name="Jorgensen R."/>
            <person name="Derelle E."/>
            <person name="Rombauts S."/>
            <person name="Zhou K."/>
            <person name="Otillar R."/>
            <person name="Merchant S.S."/>
            <person name="Podell S."/>
            <person name="Gaasterland T."/>
            <person name="Napoli C."/>
            <person name="Gendler K."/>
            <person name="Manuell A."/>
            <person name="Tai V."/>
            <person name="Vallon O."/>
            <person name="Piganeau G."/>
            <person name="Jancek S."/>
            <person name="Heijde M."/>
            <person name="Jabbari K."/>
            <person name="Bowler C."/>
            <person name="Lohr M."/>
            <person name="Robbens S."/>
            <person name="Werner G."/>
            <person name="Dubchak I."/>
            <person name="Pazour G.J."/>
            <person name="Ren Q."/>
            <person name="Paulsen I."/>
            <person name="Delwiche C."/>
            <person name="Schmutz J."/>
            <person name="Rokhsar D."/>
            <person name="Van de Peer Y."/>
            <person name="Moreau H."/>
            <person name="Grigoriev I.V."/>
        </authorList>
    </citation>
    <scope>NUCLEOTIDE SEQUENCE [LARGE SCALE GENOMIC DNA]</scope>
    <source>
        <strain evidence="8 9">CCE9901</strain>
    </source>
</reference>
<dbReference type="InterPro" id="IPR047260">
    <property type="entry name" value="ERCC1-like_central_dom"/>
</dbReference>
<evidence type="ECO:0000256" key="2">
    <source>
        <dbReference type="ARBA" id="ARBA00008283"/>
    </source>
</evidence>
<dbReference type="RefSeq" id="XP_001416142.1">
    <property type="nucleotide sequence ID" value="XM_001416105.1"/>
</dbReference>
<keyword evidence="3" id="KW-0227">DNA damage</keyword>
<accession>A4RT39</accession>
<dbReference type="EMBL" id="CP000582">
    <property type="protein sequence ID" value="ABO94435.1"/>
    <property type="molecule type" value="Genomic_DNA"/>
</dbReference>
<dbReference type="KEGG" id="olu:OSTLU_119485"/>
<evidence type="ECO:0000259" key="7">
    <source>
        <dbReference type="Pfam" id="PF03834"/>
    </source>
</evidence>
<dbReference type="PANTHER" id="PTHR12749">
    <property type="entry name" value="EXCISION REPAIR CROSS-COMPLEMENTING 1 ERCC1"/>
    <property type="match status" value="1"/>
</dbReference>
<dbReference type="InterPro" id="IPR004579">
    <property type="entry name" value="ERCC1/RAD10/SWI10"/>
</dbReference>
<evidence type="ECO:0000313" key="9">
    <source>
        <dbReference type="Proteomes" id="UP000001568"/>
    </source>
</evidence>
<keyword evidence="4" id="KW-0238">DNA-binding</keyword>
<dbReference type="Gramene" id="ABO94435">
    <property type="protein sequence ID" value="ABO94435"/>
    <property type="gene ID" value="OSTLU_119485"/>
</dbReference>
<evidence type="ECO:0000256" key="4">
    <source>
        <dbReference type="ARBA" id="ARBA00023125"/>
    </source>
</evidence>
<dbReference type="InterPro" id="IPR011335">
    <property type="entry name" value="Restrct_endonuc-II-like"/>
</dbReference>
<dbReference type="GO" id="GO:0070914">
    <property type="term" value="P:UV-damage excision repair"/>
    <property type="evidence" value="ECO:0007669"/>
    <property type="project" value="TreeGrafter"/>
</dbReference>
<dbReference type="GO" id="GO:0006312">
    <property type="term" value="P:mitotic recombination"/>
    <property type="evidence" value="ECO:0007669"/>
    <property type="project" value="TreeGrafter"/>
</dbReference>
<dbReference type="GeneID" id="5000140"/>
<dbReference type="OMA" id="PHCVLVH"/>
<dbReference type="Gene3D" id="1.10.150.20">
    <property type="entry name" value="5' to 3' exonuclease, C-terminal subdomain"/>
    <property type="match status" value="1"/>
</dbReference>
<evidence type="ECO:0000256" key="1">
    <source>
        <dbReference type="ARBA" id="ARBA00004123"/>
    </source>
</evidence>
<dbReference type="eggNOG" id="KOG2841">
    <property type="taxonomic scope" value="Eukaryota"/>
</dbReference>
<evidence type="ECO:0000256" key="5">
    <source>
        <dbReference type="ARBA" id="ARBA00023204"/>
    </source>
</evidence>
<feature type="domain" description="ERCC1-like central" evidence="7">
    <location>
        <begin position="9"/>
        <end position="118"/>
    </location>
</feature>